<proteinExistence type="predicted"/>
<dbReference type="Proteomes" id="UP000322887">
    <property type="component" value="Chromosome"/>
</dbReference>
<organism evidence="1 2">
    <name type="scientific">Gimesia maris</name>
    <dbReference type="NCBI Taxonomy" id="122"/>
    <lineage>
        <taxon>Bacteria</taxon>
        <taxon>Pseudomonadati</taxon>
        <taxon>Planctomycetota</taxon>
        <taxon>Planctomycetia</taxon>
        <taxon>Planctomycetales</taxon>
        <taxon>Planctomycetaceae</taxon>
        <taxon>Gimesia</taxon>
    </lineage>
</organism>
<keyword evidence="2" id="KW-1185">Reference proteome</keyword>
<evidence type="ECO:0000313" key="1">
    <source>
        <dbReference type="EMBL" id="QEG17079.1"/>
    </source>
</evidence>
<name>A0ABX5YN05_9PLAN</name>
<evidence type="ECO:0000313" key="2">
    <source>
        <dbReference type="Proteomes" id="UP000322887"/>
    </source>
</evidence>
<dbReference type="EMBL" id="CP042910">
    <property type="protein sequence ID" value="QEG17079.1"/>
    <property type="molecule type" value="Genomic_DNA"/>
</dbReference>
<reference evidence="1 2" key="1">
    <citation type="submission" date="2019-08" db="EMBL/GenBank/DDBJ databases">
        <title>Deep-cultivation of Planctomycetes and their phenomic and genomic characterization uncovers novel biology.</title>
        <authorList>
            <person name="Wiegand S."/>
            <person name="Jogler M."/>
            <person name="Boedeker C."/>
            <person name="Pinto D."/>
            <person name="Vollmers J."/>
            <person name="Rivas-Marin E."/>
            <person name="Kohn T."/>
            <person name="Peeters S.H."/>
            <person name="Heuer A."/>
            <person name="Rast P."/>
            <person name="Oberbeckmann S."/>
            <person name="Bunk B."/>
            <person name="Jeske O."/>
            <person name="Meyerdierks A."/>
            <person name="Storesund J.E."/>
            <person name="Kallscheuer N."/>
            <person name="Luecker S."/>
            <person name="Lage O.M."/>
            <person name="Pohl T."/>
            <person name="Merkel B.J."/>
            <person name="Hornburger P."/>
            <person name="Mueller R.-W."/>
            <person name="Bruemmer F."/>
            <person name="Labrenz M."/>
            <person name="Spormann A.M."/>
            <person name="Op den Camp H."/>
            <person name="Overmann J."/>
            <person name="Amann R."/>
            <person name="Jetten M.S.M."/>
            <person name="Mascher T."/>
            <person name="Medema M.H."/>
            <person name="Devos D.P."/>
            <person name="Kaster A.-K."/>
            <person name="Ovreas L."/>
            <person name="Rohde M."/>
            <person name="Galperin M.Y."/>
            <person name="Jogler C."/>
        </authorList>
    </citation>
    <scope>NUCLEOTIDE SEQUENCE [LARGE SCALE GENOMIC DNA]</scope>
    <source>
        <strain evidence="1 2">DSM 8797</strain>
    </source>
</reference>
<sequence length="259" mass="28713">MHKYRAGAVNTVATDPLKRYALNDCLLDHFAGQFLLAAKNDAGGNTGLRETLLIYYPLFRKTQPTIDQRFALRTAITHKDAHLAVVDTTERSRILPGYPHGLLALLGETSLINDQKTIVFAQGFADMLPKFCKHLLIGPDGLGNELLQCAYYPMGQIQPQTPQTYSFPIPGSNLKAANLLEFQVSEEDDGMSLNSPLLTVQGNRVYDPRDAAIREIRTGHWGQGAADWGGFLVGTSAQLEESPFQRKQNEFCFVLTETK</sequence>
<gene>
    <name evidence="1" type="ORF">GmarT_29570</name>
</gene>
<protein>
    <submittedName>
        <fullName evidence="1">Uncharacterized protein</fullName>
    </submittedName>
</protein>
<accession>A0ABX5YN05</accession>